<gene>
    <name evidence="3" type="ORF">SAMN04488563_0399</name>
</gene>
<dbReference type="OrthoDB" id="9798929at2"/>
<dbReference type="STRING" id="419479.SAMN04488563_0399"/>
<protein>
    <recommendedName>
        <fullName evidence="5">Type I restriction enzyme, S subunit</fullName>
    </recommendedName>
</protein>
<sequence>MITTTIRLGATDAYDRLDAHFFTSPGVAASAQVAALSAAGVEVVRVGDVANVWDPPRFARAYAAPDEDGVPYLRPYDVFDFLPAPADRLSRQRNPGVEDLVPRDGTILQTCSGRNLGPVTVADQTLGQFALSHDLIRIEIDDAETRAYVLAFLKTRMGQALLRRGKSGSVVDHITVNDVKAVPLPVVSDDVRATTSALVLQSVAHASQARIRLSELTQRWDVTLPMPTYSRPRREGWTWRPDGSVDRLDAGYFEPLVVAVREQMRGADTVRLGDIAGATLPVRYKRYYVGPEHGRAIMSGRQLLQLDPVNLRHVSDRSFRNPEDYELREGMTVFGAVGRSEGRQGAASLVTSDRAGWLASNDVMRLEPRSGVRPGELWLAVYVRQTRLQINALSFGSVVDHMNPWDVEDLRVPVIDDGAAGEAEDAWARFAAAARDMRRAIAILEDHLDALIATG</sequence>
<dbReference type="InterPro" id="IPR052021">
    <property type="entry name" value="Type-I_RS_S_subunit"/>
</dbReference>
<keyword evidence="4" id="KW-1185">Reference proteome</keyword>
<organism evidence="3 4">
    <name type="scientific">Jiangella alkaliphila</name>
    <dbReference type="NCBI Taxonomy" id="419479"/>
    <lineage>
        <taxon>Bacteria</taxon>
        <taxon>Bacillati</taxon>
        <taxon>Actinomycetota</taxon>
        <taxon>Actinomycetes</taxon>
        <taxon>Jiangellales</taxon>
        <taxon>Jiangellaceae</taxon>
        <taxon>Jiangella</taxon>
    </lineage>
</organism>
<dbReference type="PANTHER" id="PTHR30408:SF12">
    <property type="entry name" value="TYPE I RESTRICTION ENZYME MJAVIII SPECIFICITY SUBUNIT"/>
    <property type="match status" value="1"/>
</dbReference>
<dbReference type="GO" id="GO:0003677">
    <property type="term" value="F:DNA binding"/>
    <property type="evidence" value="ECO:0007669"/>
    <property type="project" value="UniProtKB-KW"/>
</dbReference>
<dbReference type="RefSeq" id="WP_152690555.1">
    <property type="nucleotide sequence ID" value="NZ_KQ061219.1"/>
</dbReference>
<dbReference type="SUPFAM" id="SSF116734">
    <property type="entry name" value="DNA methylase specificity domain"/>
    <property type="match status" value="1"/>
</dbReference>
<accession>A0A1H2GBC5</accession>
<dbReference type="PANTHER" id="PTHR30408">
    <property type="entry name" value="TYPE-1 RESTRICTION ENZYME ECOKI SPECIFICITY PROTEIN"/>
    <property type="match status" value="1"/>
</dbReference>
<proteinExistence type="predicted"/>
<evidence type="ECO:0000313" key="4">
    <source>
        <dbReference type="Proteomes" id="UP000182977"/>
    </source>
</evidence>
<evidence type="ECO:0000313" key="3">
    <source>
        <dbReference type="EMBL" id="SDU16801.1"/>
    </source>
</evidence>
<dbReference type="Gene3D" id="3.90.220.20">
    <property type="entry name" value="DNA methylase specificity domains"/>
    <property type="match status" value="2"/>
</dbReference>
<reference evidence="4" key="1">
    <citation type="submission" date="2016-10" db="EMBL/GenBank/DDBJ databases">
        <authorList>
            <person name="Varghese N."/>
            <person name="Submissions S."/>
        </authorList>
    </citation>
    <scope>NUCLEOTIDE SEQUENCE [LARGE SCALE GENOMIC DNA]</scope>
    <source>
        <strain evidence="4">DSM 45079</strain>
    </source>
</reference>
<keyword evidence="1" id="KW-0680">Restriction system</keyword>
<evidence type="ECO:0000256" key="1">
    <source>
        <dbReference type="ARBA" id="ARBA00022747"/>
    </source>
</evidence>
<name>A0A1H2GBC5_9ACTN</name>
<evidence type="ECO:0000256" key="2">
    <source>
        <dbReference type="ARBA" id="ARBA00023125"/>
    </source>
</evidence>
<dbReference type="EMBL" id="LT629791">
    <property type="protein sequence ID" value="SDU16801.1"/>
    <property type="molecule type" value="Genomic_DNA"/>
</dbReference>
<keyword evidence="2" id="KW-0238">DNA-binding</keyword>
<dbReference type="GO" id="GO:0009307">
    <property type="term" value="P:DNA restriction-modification system"/>
    <property type="evidence" value="ECO:0007669"/>
    <property type="project" value="UniProtKB-KW"/>
</dbReference>
<dbReference type="Proteomes" id="UP000182977">
    <property type="component" value="Chromosome I"/>
</dbReference>
<evidence type="ECO:0008006" key="5">
    <source>
        <dbReference type="Google" id="ProtNLM"/>
    </source>
</evidence>
<dbReference type="AlphaFoldDB" id="A0A1H2GBC5"/>
<dbReference type="InterPro" id="IPR044946">
    <property type="entry name" value="Restrct_endonuc_typeI_TRD_sf"/>
</dbReference>